<dbReference type="InterPro" id="IPR034215">
    <property type="entry name" value="RBM42_RRM"/>
</dbReference>
<feature type="compositionally biased region" description="Basic residues" evidence="3">
    <location>
        <begin position="383"/>
        <end position="399"/>
    </location>
</feature>
<reference evidence="5" key="1">
    <citation type="submission" date="2014-02" db="EMBL/GenBank/DDBJ databases">
        <title>The Genome Sequence of Trichophyton rubrum (morphotype fischeri) CBS 288.86.</title>
        <authorList>
            <consortium name="The Broad Institute Genomics Platform"/>
            <person name="Cuomo C.A."/>
            <person name="White T.C."/>
            <person name="Graser Y."/>
            <person name="Martinez-Rossi N."/>
            <person name="Heitman J."/>
            <person name="Young S.K."/>
            <person name="Zeng Q."/>
            <person name="Gargeya S."/>
            <person name="Abouelleil A."/>
            <person name="Alvarado L."/>
            <person name="Chapman S.B."/>
            <person name="Gainer-Dewar J."/>
            <person name="Goldberg J."/>
            <person name="Griggs A."/>
            <person name="Gujja S."/>
            <person name="Hansen M."/>
            <person name="Howarth C."/>
            <person name="Imamovic A."/>
            <person name="Larimer J."/>
            <person name="Martinez D."/>
            <person name="Murphy C."/>
            <person name="Pearson M.D."/>
            <person name="Persinoti G."/>
            <person name="Poon T."/>
            <person name="Priest M."/>
            <person name="Roberts A.D."/>
            <person name="Saif S."/>
            <person name="Shea T.D."/>
            <person name="Sykes S.N."/>
            <person name="Wortman J."/>
            <person name="Nusbaum C."/>
            <person name="Birren B."/>
        </authorList>
    </citation>
    <scope>NUCLEOTIDE SEQUENCE [LARGE SCALE GENOMIC DNA]</scope>
    <source>
        <strain evidence="5">CBS 288.86</strain>
    </source>
</reference>
<evidence type="ECO:0000256" key="3">
    <source>
        <dbReference type="SAM" id="MobiDB-lite"/>
    </source>
</evidence>
<dbReference type="AlphaFoldDB" id="A0A022W166"/>
<feature type="domain" description="RRM" evidence="4">
    <location>
        <begin position="296"/>
        <end position="374"/>
    </location>
</feature>
<dbReference type="CDD" id="cd12383">
    <property type="entry name" value="RRM_RBM42"/>
    <property type="match status" value="1"/>
</dbReference>
<dbReference type="InterPro" id="IPR035979">
    <property type="entry name" value="RBD_domain_sf"/>
</dbReference>
<dbReference type="SUPFAM" id="SSF54928">
    <property type="entry name" value="RNA-binding domain, RBD"/>
    <property type="match status" value="1"/>
</dbReference>
<evidence type="ECO:0000256" key="2">
    <source>
        <dbReference type="PROSITE-ProRule" id="PRU00176"/>
    </source>
</evidence>
<feature type="region of interest" description="Disordered" evidence="3">
    <location>
        <begin position="155"/>
        <end position="181"/>
    </location>
</feature>
<feature type="region of interest" description="Disordered" evidence="3">
    <location>
        <begin position="1"/>
        <end position="66"/>
    </location>
</feature>
<feature type="compositionally biased region" description="Low complexity" evidence="3">
    <location>
        <begin position="400"/>
        <end position="415"/>
    </location>
</feature>
<dbReference type="OrthoDB" id="1749473at2759"/>
<proteinExistence type="predicted"/>
<name>A0A022W166_TRIRU</name>
<dbReference type="SMART" id="SM00360">
    <property type="entry name" value="RRM"/>
    <property type="match status" value="1"/>
</dbReference>
<dbReference type="HOGENOM" id="CLU_012062_29_0_1"/>
<evidence type="ECO:0000313" key="5">
    <source>
        <dbReference type="EMBL" id="EZF51778.1"/>
    </source>
</evidence>
<feature type="compositionally biased region" description="Low complexity" evidence="3">
    <location>
        <begin position="230"/>
        <end position="250"/>
    </location>
</feature>
<dbReference type="InterPro" id="IPR012677">
    <property type="entry name" value="Nucleotide-bd_a/b_plait_sf"/>
</dbReference>
<feature type="compositionally biased region" description="Low complexity" evidence="3">
    <location>
        <begin position="32"/>
        <end position="55"/>
    </location>
</feature>
<feature type="compositionally biased region" description="Low complexity" evidence="3">
    <location>
        <begin position="204"/>
        <end position="220"/>
    </location>
</feature>
<dbReference type="Gene3D" id="3.30.70.330">
    <property type="match status" value="1"/>
</dbReference>
<dbReference type="Pfam" id="PF00076">
    <property type="entry name" value="RRM_1"/>
    <property type="match status" value="1"/>
</dbReference>
<protein>
    <recommendedName>
        <fullName evidence="4">RRM domain-containing protein</fullName>
    </recommendedName>
</protein>
<dbReference type="EMBL" id="KK207864">
    <property type="protein sequence ID" value="EZF51778.1"/>
    <property type="molecule type" value="Genomic_DNA"/>
</dbReference>
<feature type="compositionally biased region" description="Polar residues" evidence="3">
    <location>
        <begin position="130"/>
        <end position="143"/>
    </location>
</feature>
<accession>A0A022W166</accession>
<feature type="region of interest" description="Disordered" evidence="3">
    <location>
        <begin position="204"/>
        <end position="279"/>
    </location>
</feature>
<evidence type="ECO:0000259" key="4">
    <source>
        <dbReference type="PROSITE" id="PS50102"/>
    </source>
</evidence>
<dbReference type="PANTHER" id="PTHR47640:SF11">
    <property type="entry name" value="RNA-BINDING PROTEIN 42"/>
    <property type="match status" value="1"/>
</dbReference>
<dbReference type="Proteomes" id="UP000023758">
    <property type="component" value="Unassembled WGS sequence"/>
</dbReference>
<feature type="region of interest" description="Disordered" evidence="3">
    <location>
        <begin position="95"/>
        <end position="143"/>
    </location>
</feature>
<feature type="region of interest" description="Disordered" evidence="3">
    <location>
        <begin position="380"/>
        <end position="436"/>
    </location>
</feature>
<dbReference type="PANTHER" id="PTHR47640">
    <property type="entry name" value="TRNA SELENOCYSTEINE 1-ASSOCIATED PROTEIN 1-RELATED-RELATED"/>
    <property type="match status" value="1"/>
</dbReference>
<feature type="compositionally biased region" description="Low complexity" evidence="3">
    <location>
        <begin position="98"/>
        <end position="107"/>
    </location>
</feature>
<gene>
    <name evidence="5" type="ORF">H103_05014</name>
</gene>
<dbReference type="InterPro" id="IPR000504">
    <property type="entry name" value="RRM_dom"/>
</dbReference>
<organism evidence="5">
    <name type="scientific">Trichophyton rubrum CBS 288.86</name>
    <dbReference type="NCBI Taxonomy" id="1215330"/>
    <lineage>
        <taxon>Eukaryota</taxon>
        <taxon>Fungi</taxon>
        <taxon>Dikarya</taxon>
        <taxon>Ascomycota</taxon>
        <taxon>Pezizomycotina</taxon>
        <taxon>Eurotiomycetes</taxon>
        <taxon>Eurotiomycetidae</taxon>
        <taxon>Onygenales</taxon>
        <taxon>Arthrodermataceae</taxon>
        <taxon>Trichophyton</taxon>
    </lineage>
</organism>
<keyword evidence="1 2" id="KW-0694">RNA-binding</keyword>
<evidence type="ECO:0000256" key="1">
    <source>
        <dbReference type="ARBA" id="ARBA00022884"/>
    </source>
</evidence>
<dbReference type="PROSITE" id="PS50102">
    <property type="entry name" value="RRM"/>
    <property type="match status" value="1"/>
</dbReference>
<feature type="compositionally biased region" description="Polar residues" evidence="3">
    <location>
        <begin position="157"/>
        <end position="177"/>
    </location>
</feature>
<dbReference type="InterPro" id="IPR050825">
    <property type="entry name" value="RBM42_RBP45_47-like"/>
</dbReference>
<dbReference type="GO" id="GO:0003729">
    <property type="term" value="F:mRNA binding"/>
    <property type="evidence" value="ECO:0007669"/>
    <property type="project" value="InterPro"/>
</dbReference>
<feature type="compositionally biased region" description="Low complexity" evidence="3">
    <location>
        <begin position="117"/>
        <end position="129"/>
    </location>
</feature>
<feature type="compositionally biased region" description="Low complexity" evidence="3">
    <location>
        <begin position="10"/>
        <end position="24"/>
    </location>
</feature>
<sequence length="436" mass="45939">MSLPPPPGLQRPLPSQAASQAQPPASLPARPPSTASAYTAPSTSSTTPSTVSRPPSLGPDVSRPAVGAAFGFQPRVVAAQSYRASQAPAYPTVYSAGYQYPQPQHQHQPPPHHHQQQHQQQQQTYQAQPTSYYGQSQSQAQRPYNATTYGQHHAYQKRNNTGSYGARSGQSRYNESSGDPEMDAQIAQWQSAYMSKDSSEAAAGTAAASGPAATGANSGPIGSFQRLHDPSSSTSTPPNGTGSGTAASTTPIPGANQGLAAVPGQESTEPAKTVVRSGGGQTWTDSTLLEWDPAHFRLFCGNLAGEVTDDSLLKAFSKYPSVQKARVIRDKRTEKSKGYGFVSFSDGDDYFKAAREMQGKYIGSHPVLLRRAMTEIRPVSASKGKHLKGKGKHGHHHSGSGHSKPSSTPAPVSSSAGKTDGGVKKQKTKGGLRVLG</sequence>